<dbReference type="Pfam" id="PF17846">
    <property type="entry name" value="XRN_M"/>
    <property type="match status" value="1"/>
</dbReference>
<organism evidence="3 4">
    <name type="scientific">Triticum turgidum subsp. durum</name>
    <name type="common">Durum wheat</name>
    <name type="synonym">Triticum durum</name>
    <dbReference type="NCBI Taxonomy" id="4567"/>
    <lineage>
        <taxon>Eukaryota</taxon>
        <taxon>Viridiplantae</taxon>
        <taxon>Streptophyta</taxon>
        <taxon>Embryophyta</taxon>
        <taxon>Tracheophyta</taxon>
        <taxon>Spermatophyta</taxon>
        <taxon>Magnoliopsida</taxon>
        <taxon>Liliopsida</taxon>
        <taxon>Poales</taxon>
        <taxon>Poaceae</taxon>
        <taxon>BOP clade</taxon>
        <taxon>Pooideae</taxon>
        <taxon>Triticodae</taxon>
        <taxon>Triticeae</taxon>
        <taxon>Triticinae</taxon>
        <taxon>Triticum</taxon>
    </lineage>
</organism>
<proteinExistence type="predicted"/>
<dbReference type="GO" id="GO:0004534">
    <property type="term" value="F:5'-3' RNA exonuclease activity"/>
    <property type="evidence" value="ECO:0007669"/>
    <property type="project" value="TreeGrafter"/>
</dbReference>
<gene>
    <name evidence="3" type="ORF">TRITD_2Bv1G022620</name>
</gene>
<evidence type="ECO:0000259" key="2">
    <source>
        <dbReference type="Pfam" id="PF17846"/>
    </source>
</evidence>
<feature type="region of interest" description="Disordered" evidence="1">
    <location>
        <begin position="260"/>
        <end position="415"/>
    </location>
</feature>
<name>A0A9R1RH85_TRITD</name>
<keyword evidence="4" id="KW-1185">Reference proteome</keyword>
<feature type="compositionally biased region" description="Low complexity" evidence="1">
    <location>
        <begin position="354"/>
        <end position="374"/>
    </location>
</feature>
<feature type="compositionally biased region" description="Polar residues" evidence="1">
    <location>
        <begin position="199"/>
        <end position="211"/>
    </location>
</feature>
<sequence>MTDPSSPIIDFYLIDFEVDMNGKRFSWQGIAKLPFIDEARLLSEIEKVEHTLTPEEARRNSTMYNMLFVNSLHPIAPYIYSLSSKFGHLPNNERNEIKEPLKPSASGGMSGYISLCGGDPSPPVFRSHVGGLEDIMDNQVICSIYKLPDPHKHIARPPAGVIMPKKIVEAGDLKPPPVLWHEDSGRRPYDDNRRHCDNSSRQNPAGSTQGRQLGEAAHRLVANSLNIRGGGHYPPVRPYQTIMSGLHYPNGMPAWMEQPAGRSPAWHVPPGDNLPNNQVSAYALPSGSGHQYTRDNRGRHQPYARDSHSDSRGAGQHPSRYHQNSSSNAYSSHPAPPSSGFGRYGQPPSYAGDYQPAPYAGAQQWQQQQQPHGSYSGGRALPARPNSRPQQSQNSYGSLDRTLDRRPPGQGFTTY</sequence>
<feature type="compositionally biased region" description="Basic and acidic residues" evidence="1">
    <location>
        <begin position="180"/>
        <end position="198"/>
    </location>
</feature>
<dbReference type="AlphaFoldDB" id="A0A9R1RH85"/>
<dbReference type="Gramene" id="TRITD2Bv1G022620.2">
    <property type="protein sequence ID" value="TRITD2Bv1G022620.2"/>
    <property type="gene ID" value="TRITD2Bv1G022620"/>
</dbReference>
<feature type="compositionally biased region" description="Polar residues" evidence="1">
    <location>
        <begin position="387"/>
        <end position="397"/>
    </location>
</feature>
<feature type="compositionally biased region" description="Basic and acidic residues" evidence="1">
    <location>
        <begin position="292"/>
        <end position="311"/>
    </location>
</feature>
<dbReference type="OMA" id="DAMAIEY"/>
<dbReference type="Proteomes" id="UP000324705">
    <property type="component" value="Chromosome 2B"/>
</dbReference>
<evidence type="ECO:0000256" key="1">
    <source>
        <dbReference type="SAM" id="MobiDB-lite"/>
    </source>
</evidence>
<feature type="region of interest" description="Disordered" evidence="1">
    <location>
        <begin position="174"/>
        <end position="211"/>
    </location>
</feature>
<evidence type="ECO:0000313" key="4">
    <source>
        <dbReference type="Proteomes" id="UP000324705"/>
    </source>
</evidence>
<accession>A0A9R1RH85</accession>
<feature type="domain" description="Xrn1 helical" evidence="2">
    <location>
        <begin position="1"/>
        <end position="173"/>
    </location>
</feature>
<evidence type="ECO:0000313" key="3">
    <source>
        <dbReference type="EMBL" id="VAH41434.1"/>
    </source>
</evidence>
<dbReference type="InterPro" id="IPR041412">
    <property type="entry name" value="Xrn1_helical"/>
</dbReference>
<feature type="compositionally biased region" description="Polar residues" evidence="1">
    <location>
        <begin position="321"/>
        <end position="331"/>
    </location>
</feature>
<dbReference type="Gene3D" id="1.25.40.1050">
    <property type="match status" value="1"/>
</dbReference>
<protein>
    <recommendedName>
        <fullName evidence="2">Xrn1 helical domain-containing protein</fullName>
    </recommendedName>
</protein>
<dbReference type="GO" id="GO:0003723">
    <property type="term" value="F:RNA binding"/>
    <property type="evidence" value="ECO:0007669"/>
    <property type="project" value="TreeGrafter"/>
</dbReference>
<dbReference type="GO" id="GO:0000956">
    <property type="term" value="P:nuclear-transcribed mRNA catabolic process"/>
    <property type="evidence" value="ECO:0007669"/>
    <property type="project" value="TreeGrafter"/>
</dbReference>
<dbReference type="EMBL" id="LT934114">
    <property type="protein sequence ID" value="VAH41434.1"/>
    <property type="molecule type" value="Genomic_DNA"/>
</dbReference>
<reference evidence="3 4" key="1">
    <citation type="submission" date="2017-09" db="EMBL/GenBank/DDBJ databases">
        <authorList>
            <consortium name="International Durum Wheat Genome Sequencing Consortium (IDWGSC)"/>
            <person name="Milanesi L."/>
        </authorList>
    </citation>
    <scope>NUCLEOTIDE SEQUENCE [LARGE SCALE GENOMIC DNA]</scope>
    <source>
        <strain evidence="4">cv. Svevo</strain>
    </source>
</reference>
<dbReference type="InterPro" id="IPR027073">
    <property type="entry name" value="5_3_exoribonuclease"/>
</dbReference>
<dbReference type="GO" id="GO:0005634">
    <property type="term" value="C:nucleus"/>
    <property type="evidence" value="ECO:0007669"/>
    <property type="project" value="TreeGrafter"/>
</dbReference>
<dbReference type="PANTHER" id="PTHR12341:SF41">
    <property type="entry name" value="5'-3' EXORIBONUCLEASE 2"/>
    <property type="match status" value="1"/>
</dbReference>
<dbReference type="PANTHER" id="PTHR12341">
    <property type="entry name" value="5'-&gt;3' EXORIBONUCLEASE"/>
    <property type="match status" value="1"/>
</dbReference>